<feature type="domain" description="Glycosyltransferase subfamily 4-like N-terminal" evidence="3">
    <location>
        <begin position="17"/>
        <end position="184"/>
    </location>
</feature>
<evidence type="ECO:0000259" key="2">
    <source>
        <dbReference type="Pfam" id="PF00534"/>
    </source>
</evidence>
<dbReference type="PANTHER" id="PTHR46401">
    <property type="entry name" value="GLYCOSYLTRANSFERASE WBBK-RELATED"/>
    <property type="match status" value="1"/>
</dbReference>
<dbReference type="CDD" id="cd03809">
    <property type="entry name" value="GT4_MtfB-like"/>
    <property type="match status" value="1"/>
</dbReference>
<name>A0A7J4ZPN0_9BACT</name>
<evidence type="ECO:0000256" key="1">
    <source>
        <dbReference type="ARBA" id="ARBA00022679"/>
    </source>
</evidence>
<proteinExistence type="predicted"/>
<dbReference type="Proteomes" id="UP000420562">
    <property type="component" value="Unassembled WGS sequence"/>
</dbReference>
<dbReference type="EMBL" id="VZQZ01000007">
    <property type="protein sequence ID" value="KAB0664866.1"/>
    <property type="molecule type" value="Genomic_DNA"/>
</dbReference>
<dbReference type="Pfam" id="PF00534">
    <property type="entry name" value="Glycos_transf_1"/>
    <property type="match status" value="1"/>
</dbReference>
<dbReference type="GO" id="GO:0009103">
    <property type="term" value="P:lipopolysaccharide biosynthetic process"/>
    <property type="evidence" value="ECO:0007669"/>
    <property type="project" value="TreeGrafter"/>
</dbReference>
<evidence type="ECO:0000259" key="3">
    <source>
        <dbReference type="Pfam" id="PF13439"/>
    </source>
</evidence>
<feature type="domain" description="Glycosyl transferase family 1" evidence="2">
    <location>
        <begin position="202"/>
        <end position="354"/>
    </location>
</feature>
<evidence type="ECO:0000313" key="4">
    <source>
        <dbReference type="EMBL" id="KAB0664866.1"/>
    </source>
</evidence>
<dbReference type="InterPro" id="IPR001296">
    <property type="entry name" value="Glyco_trans_1"/>
</dbReference>
<reference evidence="4 5" key="1">
    <citation type="submission" date="2019-09" db="EMBL/GenBank/DDBJ databases">
        <title>Geobacter sp. Red96, a novel strain isolated from paddy soil.</title>
        <authorList>
            <person name="Xu Z."/>
            <person name="Masuda Y."/>
            <person name="Itoh H."/>
            <person name="Senoo K."/>
        </authorList>
    </citation>
    <scope>NUCLEOTIDE SEQUENCE [LARGE SCALE GENOMIC DNA]</scope>
    <source>
        <strain evidence="4 5">Red96</strain>
    </source>
</reference>
<dbReference type="PANTHER" id="PTHR46401:SF2">
    <property type="entry name" value="GLYCOSYLTRANSFERASE WBBK-RELATED"/>
    <property type="match status" value="1"/>
</dbReference>
<dbReference type="SUPFAM" id="SSF53756">
    <property type="entry name" value="UDP-Glycosyltransferase/glycogen phosphorylase"/>
    <property type="match status" value="1"/>
</dbReference>
<dbReference type="AlphaFoldDB" id="A0A7J4ZPN0"/>
<dbReference type="Gene3D" id="3.40.50.2000">
    <property type="entry name" value="Glycogen Phosphorylase B"/>
    <property type="match status" value="2"/>
</dbReference>
<gene>
    <name evidence="4" type="ORF">F6V25_12465</name>
</gene>
<protein>
    <submittedName>
        <fullName evidence="4">Glycosyltransferase family 4 protein</fullName>
    </submittedName>
</protein>
<sequence>MNIIINATCLTANGNTGIERFALHICKELYRIDNSVNIVSSLPIAGLPFAGAPCILKSAQQFLGKNEYYVRGLWDQTLFRSFVARHKADVVFFPIQDGMLFPPARQIVTVHDLHYLHFDEDVPECQREIPAHRRLLYRHKMPHILRKSAAIVTVSEVTKNDLEATYKIDPDKIHVIYNGYDEARFRILSDPYPVLARYGLQDGEYFLYVGSILKHKNITRLVRAFAMLNGNSILVLAGVCKDRPYLKEIMKTIDELRLPLEKIRYLDYVSDEDLPYLYNGATALLLPSLHEGFGVPIIEAMACGTPVITSNCSAMPEIAGNAALLVDPYSVKSIAAAMQELLNNLQHAEALRMAGLERVTMFKWSTSAQKLYDLCKSVSES</sequence>
<organism evidence="4 5">
    <name type="scientific">Oryzomonas japonica</name>
    <dbReference type="NCBI Taxonomy" id="2603858"/>
    <lineage>
        <taxon>Bacteria</taxon>
        <taxon>Pseudomonadati</taxon>
        <taxon>Thermodesulfobacteriota</taxon>
        <taxon>Desulfuromonadia</taxon>
        <taxon>Geobacterales</taxon>
        <taxon>Geobacteraceae</taxon>
        <taxon>Oryzomonas</taxon>
    </lineage>
</organism>
<dbReference type="RefSeq" id="WP_151128878.1">
    <property type="nucleotide sequence ID" value="NZ_VZQZ01000007.1"/>
</dbReference>
<dbReference type="Pfam" id="PF13439">
    <property type="entry name" value="Glyco_transf_4"/>
    <property type="match status" value="1"/>
</dbReference>
<accession>A0A7J4ZPN0</accession>
<dbReference type="InterPro" id="IPR028098">
    <property type="entry name" value="Glyco_trans_4-like_N"/>
</dbReference>
<keyword evidence="1 4" id="KW-0808">Transferase</keyword>
<dbReference type="GO" id="GO:0016757">
    <property type="term" value="F:glycosyltransferase activity"/>
    <property type="evidence" value="ECO:0007669"/>
    <property type="project" value="InterPro"/>
</dbReference>
<evidence type="ECO:0000313" key="5">
    <source>
        <dbReference type="Proteomes" id="UP000420562"/>
    </source>
</evidence>
<comment type="caution">
    <text evidence="4">The sequence shown here is derived from an EMBL/GenBank/DDBJ whole genome shotgun (WGS) entry which is preliminary data.</text>
</comment>
<keyword evidence="5" id="KW-1185">Reference proteome</keyword>